<comment type="cofactor">
    <cofactor evidence="2">
        <name>a divalent metal cation</name>
        <dbReference type="ChEBI" id="CHEBI:60240"/>
    </cofactor>
</comment>
<feature type="domain" description="Calcineurin-like phosphoesterase" evidence="3">
    <location>
        <begin position="4"/>
        <end position="171"/>
    </location>
</feature>
<dbReference type="InterPro" id="IPR000979">
    <property type="entry name" value="Phosphodiesterase_MJ0936/Vps29"/>
</dbReference>
<comment type="caution">
    <text evidence="5">The sequence shown here is derived from an EMBL/GenBank/DDBJ whole genome shotgun (WGS) entry which is preliminary data.</text>
</comment>
<dbReference type="RefSeq" id="WP_060528690.1">
    <property type="nucleotide sequence ID" value="NZ_KQ556980.1"/>
</dbReference>
<evidence type="ECO:0000313" key="7">
    <source>
        <dbReference type="Proteomes" id="UP000051634"/>
    </source>
</evidence>
<evidence type="ECO:0000313" key="4">
    <source>
        <dbReference type="EMBL" id="KRT56568.1"/>
    </source>
</evidence>
<dbReference type="EMBL" id="LMXI01000343">
    <property type="protein sequence ID" value="KRT58454.1"/>
    <property type="molecule type" value="Genomic_DNA"/>
</dbReference>
<dbReference type="EMBL" id="LDXT01000041">
    <property type="protein sequence ID" value="KRT56568.1"/>
    <property type="molecule type" value="Genomic_DNA"/>
</dbReference>
<keyword evidence="2" id="KW-0479">Metal-binding</keyword>
<dbReference type="InterPro" id="IPR029052">
    <property type="entry name" value="Metallo-depent_PP-like"/>
</dbReference>
<keyword evidence="7" id="KW-1185">Reference proteome</keyword>
<sequence>MATKIGLIGDVHSYPEPLGEALSLLKKIGVEMILCAGDIAGYGNDLDRTAELLIRNECKTVIGNHDNWHLQGISQDDRTPAESWIAQLPAALEFTIEGKSLYMVHSRPPTHDRHGIKLLDEKGELVSEQKEIWTQTLAGFEYDILIVGHSHQVYAEQLGDVLLINPGSTCFNNACGILSLPEMKVEFLSLPDKSIVKSWNWGTYEVNADE</sequence>
<evidence type="ECO:0000259" key="3">
    <source>
        <dbReference type="Pfam" id="PF12850"/>
    </source>
</evidence>
<dbReference type="GO" id="GO:0046872">
    <property type="term" value="F:metal ion binding"/>
    <property type="evidence" value="ECO:0007669"/>
    <property type="project" value="UniProtKB-KW"/>
</dbReference>
<comment type="similarity">
    <text evidence="1 2">Belongs to the metallophosphoesterase superfamily. YfcE family.</text>
</comment>
<dbReference type="Pfam" id="PF12850">
    <property type="entry name" value="Metallophos_2"/>
    <property type="match status" value="1"/>
</dbReference>
<dbReference type="InterPro" id="IPR024654">
    <property type="entry name" value="Calcineurin-like_PHP_lpxH"/>
</dbReference>
<dbReference type="AlphaFoldDB" id="A0A0T5Z788"/>
<evidence type="ECO:0000313" key="5">
    <source>
        <dbReference type="EMBL" id="KRT58454.1"/>
    </source>
</evidence>
<dbReference type="EC" id="3.1.4.-" evidence="2"/>
<proteinExistence type="inferred from homology"/>
<reference evidence="6 7" key="1">
    <citation type="submission" date="2015-11" db="EMBL/GenBank/DDBJ databases">
        <title>The genome of Candidatus Endoriftia persephone in Ridgeia piscesae and population structure of the North Eastern Pacific vestimentiferan symbionts.</title>
        <authorList>
            <person name="Perez M."/>
            <person name="Juniper K.S."/>
        </authorList>
    </citation>
    <scope>NUCLEOTIDE SEQUENCE [LARGE SCALE GENOMIC DNA]</scope>
    <source>
        <strain evidence="5">Ind10</strain>
        <strain evidence="4">Ind11</strain>
    </source>
</reference>
<name>A0A0T5Z788_9GAMM</name>
<dbReference type="Gene3D" id="3.60.21.10">
    <property type="match status" value="1"/>
</dbReference>
<gene>
    <name evidence="4" type="ORF">Ga0074115_1568</name>
    <name evidence="5" type="ORF">Ga0076813_13513</name>
</gene>
<organism evidence="5 6">
    <name type="scientific">endosymbiont of Ridgeia piscesae</name>
    <dbReference type="NCBI Taxonomy" id="54398"/>
    <lineage>
        <taxon>Bacteria</taxon>
        <taxon>Pseudomonadati</taxon>
        <taxon>Pseudomonadota</taxon>
        <taxon>Gammaproteobacteria</taxon>
        <taxon>sulfur-oxidizing symbionts</taxon>
    </lineage>
</organism>
<dbReference type="Proteomes" id="UP000051276">
    <property type="component" value="Unassembled WGS sequence"/>
</dbReference>
<dbReference type="Proteomes" id="UP000051634">
    <property type="component" value="Unassembled WGS sequence"/>
</dbReference>
<evidence type="ECO:0000313" key="6">
    <source>
        <dbReference type="Proteomes" id="UP000051276"/>
    </source>
</evidence>
<dbReference type="STRING" id="54398.Ga0074115_1568"/>
<dbReference type="GO" id="GO:0016787">
    <property type="term" value="F:hydrolase activity"/>
    <property type="evidence" value="ECO:0007669"/>
    <property type="project" value="UniProtKB-UniRule"/>
</dbReference>
<dbReference type="SUPFAM" id="SSF56300">
    <property type="entry name" value="Metallo-dependent phosphatases"/>
    <property type="match status" value="1"/>
</dbReference>
<dbReference type="NCBIfam" id="TIGR00040">
    <property type="entry name" value="yfcE"/>
    <property type="match status" value="1"/>
</dbReference>
<accession>A0A0T5Z788</accession>
<protein>
    <recommendedName>
        <fullName evidence="2">Phosphoesterase</fullName>
        <ecNumber evidence="2">3.1.4.-</ecNumber>
    </recommendedName>
</protein>
<dbReference type="OrthoDB" id="9800565at2"/>
<evidence type="ECO:0000256" key="2">
    <source>
        <dbReference type="RuleBase" id="RU362039"/>
    </source>
</evidence>
<evidence type="ECO:0000256" key="1">
    <source>
        <dbReference type="ARBA" id="ARBA00008950"/>
    </source>
</evidence>